<gene>
    <name evidence="10" type="ORF">FSB_LOCUS13377</name>
</gene>
<dbReference type="GO" id="GO:0047262">
    <property type="term" value="F:polygalacturonate 4-alpha-galacturonosyltransferase activity"/>
    <property type="evidence" value="ECO:0007669"/>
    <property type="project" value="InterPro"/>
</dbReference>
<dbReference type="PROSITE" id="PS51375">
    <property type="entry name" value="PPR"/>
    <property type="match status" value="6"/>
</dbReference>
<feature type="repeat" description="PPR" evidence="6">
    <location>
        <begin position="762"/>
        <end position="796"/>
    </location>
</feature>
<accession>A0A2N9FEG1</accession>
<dbReference type="InterPro" id="IPR029044">
    <property type="entry name" value="Nucleotide-diphossugar_trans"/>
</dbReference>
<evidence type="ECO:0000256" key="5">
    <source>
        <dbReference type="ARBA" id="ARBA00022737"/>
    </source>
</evidence>
<dbReference type="InterPro" id="IPR002885">
    <property type="entry name" value="PPR_rpt"/>
</dbReference>
<dbReference type="Pfam" id="PF01501">
    <property type="entry name" value="Glyco_transf_8"/>
    <property type="match status" value="1"/>
</dbReference>
<dbReference type="InterPro" id="IPR053956">
    <property type="entry name" value="NPC1_MLD"/>
</dbReference>
<keyword evidence="3" id="KW-0328">Glycosyltransferase</keyword>
<dbReference type="NCBIfam" id="TIGR00756">
    <property type="entry name" value="PPR"/>
    <property type="match status" value="5"/>
</dbReference>
<dbReference type="Gene3D" id="1.25.40.10">
    <property type="entry name" value="Tetratricopeptide repeat domain"/>
    <property type="match status" value="5"/>
</dbReference>
<dbReference type="PANTHER" id="PTHR32116:SF76">
    <property type="entry name" value="GALACTURONOSYLTRANSFERASE 3-RELATED"/>
    <property type="match status" value="1"/>
</dbReference>
<dbReference type="GO" id="GO:0045489">
    <property type="term" value="P:pectin biosynthetic process"/>
    <property type="evidence" value="ECO:0007669"/>
    <property type="project" value="UniProtKB-UniPathway"/>
</dbReference>
<feature type="domain" description="NPC1 middle luminal" evidence="9">
    <location>
        <begin position="1758"/>
        <end position="1843"/>
    </location>
</feature>
<dbReference type="Pfam" id="PF22314">
    <property type="entry name" value="NPC1_MLD"/>
    <property type="match status" value="1"/>
</dbReference>
<evidence type="ECO:0000313" key="10">
    <source>
        <dbReference type="EMBL" id="SPC85495.1"/>
    </source>
</evidence>
<dbReference type="InterPro" id="IPR011990">
    <property type="entry name" value="TPR-like_helical_dom_sf"/>
</dbReference>
<evidence type="ECO:0000256" key="3">
    <source>
        <dbReference type="ARBA" id="ARBA00022676"/>
    </source>
</evidence>
<keyword evidence="5" id="KW-0677">Repeat</keyword>
<name>A0A2N9FEG1_FAGSY</name>
<dbReference type="InterPro" id="IPR029993">
    <property type="entry name" value="GAUT"/>
</dbReference>
<sequence length="1937" mass="215561">MYHTLQQLEENSMSFGPCITASDAMWARYEWSHLAPGADQTATAWRRNCFKGFVKEQSTASATGVGNYPDDKDDKDIDIIATYSDTSGAIRISRVKMRDLSASWVWENPMDVHHDQSMSSQTVEDSFQSGVRSGENAENSSDWHQEGGIPYPYISSMSPVKLMRQFLALQKTRKERRDLRTAQLIRQDKETDNQMATAAIELSKSLDTTVKGKYSIWRQDFDNPRSDSTLKLMRDQINMAKAYASIAKSKNESGLYSALRAHSKASQSAVGEARSDAELHPSALDRAKAMGHILSIAKDQLYDCIIVAKKFRAMLQSTEENVNALKRRSAFLIQLAAKTVPKRMQCLPLQLAADYYLQGYHKKQDLDKEKLEDPSLYHYAIFSDNVLATSVVVNSTVLHAKEPEKHVFHIVTDKLNFASMKMWFLVNAPLKATIQVESIDEFKWLNSSYCSVLRQLESARIKEYYFKANHPTTISAGEDNLKYRNPKYLSMLNHLRFYLPEVYPKLDKILFLDDDIVVQKDLTPLWSIDLQGMVNGAVETCKESFHRFDKYLNFSNPKISQNFDPNACGWAFGMNIFDLKEWKKQNITGIYHRWQDMNEDRTLWKLGSLPPGLITFYNLTYPLDRGWHVLGLGYDPSLNQTEIENAAVIHYNGNYKPWLDLAVSKYKSYWESSSNGKWEEVLSHYHEMKKAGIQLTDPSVFPSILKACSNLSFRGGKSIHGSLVKQGFELFTSIGNSTMDFYMKCGDLGSALAVFNCMRSRDSVSWNIMIYGHLHQGALKEGLLWFMNARVDGFEPNTSTLVLVIRACHSLRAKLEGLQVHGYIFRSGFLAIPSVQNSLLSLYADADMESARKMFDEMCEKDVISWSVIIGGYVQNEEAQVGLQVFREMVSEVGIEPDGITMVSLLKACASLGELSTGRMVHGLVISRGFGFEVYLGNSLIDMYSKCYDAESAFKAFNEMCQRNNVTWNSILSGFILNKKHLEAVSLFYLMGKEGIEADEVTLVNILQTFKFFVQPFQCKSVHCVIIRRGYESNKLVLNSLIDAYAKCNLVELAWELFDGMEKRDVISWSTMIAGFTYCGKPDEAIAVFQEMAHAQEKLNVVTIINLLEACSASAELRRSMWAHGISIRRGLEAEVAVGTAIIEMYSKCGAIEDSRKAFEQIPEKNIFSWSAMIAAYGMNGFAHEALALLAEMKKHGVKPNAVTALSVLSACSHGGLIEEGLCFFNSMVQDHGVEPGLEHYSCMVDMLGRAGQLDSAMDLIKKMPEGLEAGASVWGALLSACRSHGNSELGVGAVSCVLELEPLNSSGYLLASSMYASGGSWVDAARMRRLVKERGVRVVAGYSLVHVNNKACRFLAGDKSSPQIHSIVDQLHGCMKIDESLQVILFTSLLSAEKMDTGVLLISDVKSGERHSEEYCAMYDICGERSDGKVLNCPYGSPSVKPVELLSAKIQSLCPTISGNVCCTETQFDTLRAQVQQAIPFLVGCPACLRNFLNLFCELSCSPNQSLFINVTSIAELDGNMTVDGIDFYVTDTFGEELYNSCKDVKFGTMNTRAIDFIGAGAKNFKEWFAFIGQKADPGFPGSPYAISFKSIVPESSTMELMNVSTYPCGDTSLGCSCGDCPLSPACSSSEPPSPHKKDPCSVRIGSLKTRERRRHPSSKEPLLNVADNSETDEKLLLEVQDMVPEVSNGVQISVVQGYMSSFYRRYGIWVARNPTLVLCSSLAFVILLCLGLICFKVETQPEKLWVGHGSKAAEEKQFFDSHLAPFYRIEQLIIATMPDPKHGKLPSIVTEDNIQLLFEIQKKVDGISTNYSGSMVSLTDICLKPLGQDCATQSILQHYTSADTCLSAFKAPLDPSTALGGFSGSNYLERCGDFSLVVCGWCRKWRNEGIAGVEVVPVASAFVVTYPVNNAIDEVGNENGKALAWEKAFIQLAKV</sequence>
<dbReference type="Pfam" id="PF01535">
    <property type="entry name" value="PPR"/>
    <property type="match status" value="8"/>
</dbReference>
<comment type="pathway">
    <text evidence="1">Glycan metabolism; pectin biosynthesis.</text>
</comment>
<feature type="repeat" description="PPR" evidence="6">
    <location>
        <begin position="1166"/>
        <end position="1200"/>
    </location>
</feature>
<dbReference type="Pfam" id="PF20431">
    <property type="entry name" value="E_motif"/>
    <property type="match status" value="1"/>
</dbReference>
<feature type="repeat" description="PPR" evidence="6">
    <location>
        <begin position="964"/>
        <end position="998"/>
    </location>
</feature>
<dbReference type="Pfam" id="PF13041">
    <property type="entry name" value="PPR_2"/>
    <property type="match status" value="1"/>
</dbReference>
<organism evidence="10">
    <name type="scientific">Fagus sylvatica</name>
    <name type="common">Beechnut</name>
    <dbReference type="NCBI Taxonomy" id="28930"/>
    <lineage>
        <taxon>Eukaryota</taxon>
        <taxon>Viridiplantae</taxon>
        <taxon>Streptophyta</taxon>
        <taxon>Embryophyta</taxon>
        <taxon>Tracheophyta</taxon>
        <taxon>Spermatophyta</taxon>
        <taxon>Magnoliopsida</taxon>
        <taxon>eudicotyledons</taxon>
        <taxon>Gunneridae</taxon>
        <taxon>Pentapetalae</taxon>
        <taxon>rosids</taxon>
        <taxon>fabids</taxon>
        <taxon>Fagales</taxon>
        <taxon>Fagaceae</taxon>
        <taxon>Fagus</taxon>
    </lineage>
</organism>
<evidence type="ECO:0000256" key="7">
    <source>
        <dbReference type="SAM" id="Coils"/>
    </source>
</evidence>
<keyword evidence="7" id="KW-0175">Coiled coil</keyword>
<evidence type="ECO:0000256" key="4">
    <source>
        <dbReference type="ARBA" id="ARBA00022679"/>
    </source>
</evidence>
<feature type="repeat" description="PPR" evidence="6">
    <location>
        <begin position="1065"/>
        <end position="1099"/>
    </location>
</feature>
<dbReference type="CDD" id="cd06429">
    <property type="entry name" value="GT8_like_1"/>
    <property type="match status" value="1"/>
</dbReference>
<dbReference type="Gene3D" id="3.90.550.10">
    <property type="entry name" value="Spore Coat Polysaccharide Biosynthesis Protein SpsA, Chain A"/>
    <property type="match status" value="1"/>
</dbReference>
<evidence type="ECO:0000256" key="6">
    <source>
        <dbReference type="PROSITE-ProRule" id="PRU00708"/>
    </source>
</evidence>
<dbReference type="PANTHER" id="PTHR32116">
    <property type="entry name" value="GALACTURONOSYLTRANSFERASE 4-RELATED"/>
    <property type="match status" value="1"/>
</dbReference>
<comment type="similarity">
    <text evidence="2">Belongs to the glycosyltransferase 8 family.</text>
</comment>
<dbReference type="FunFam" id="1.25.40.10:FF:001079">
    <property type="entry name" value="Pentatricopeptide repeat-containing protein At2g17210"/>
    <property type="match status" value="1"/>
</dbReference>
<feature type="repeat" description="PPR" evidence="6">
    <location>
        <begin position="1034"/>
        <end position="1064"/>
    </location>
</feature>
<dbReference type="FunFam" id="1.25.40.10:FF:000351">
    <property type="entry name" value="Pentatricopeptide repeat-containing protein"/>
    <property type="match status" value="1"/>
</dbReference>
<evidence type="ECO:0000256" key="2">
    <source>
        <dbReference type="ARBA" id="ARBA00006351"/>
    </source>
</evidence>
<feature type="repeat" description="PPR" evidence="6">
    <location>
        <begin position="862"/>
        <end position="897"/>
    </location>
</feature>
<proteinExistence type="inferred from homology"/>
<protein>
    <submittedName>
        <fullName evidence="10">Uncharacterized protein</fullName>
    </submittedName>
</protein>
<evidence type="ECO:0000256" key="1">
    <source>
        <dbReference type="ARBA" id="ARBA00004877"/>
    </source>
</evidence>
<dbReference type="UniPathway" id="UPA00845"/>
<dbReference type="InterPro" id="IPR046848">
    <property type="entry name" value="E_motif"/>
</dbReference>
<keyword evidence="4" id="KW-0808">Transferase</keyword>
<dbReference type="InterPro" id="IPR002495">
    <property type="entry name" value="Glyco_trans_8"/>
</dbReference>
<dbReference type="FunFam" id="1.25.40.10:FF:000227">
    <property type="entry name" value="Pentatricopeptide repeat-containing protein At3g13880"/>
    <property type="match status" value="1"/>
</dbReference>
<feature type="coiled-coil region" evidence="7">
    <location>
        <begin position="308"/>
        <end position="335"/>
    </location>
</feature>
<dbReference type="InterPro" id="IPR032190">
    <property type="entry name" value="NPC1_N"/>
</dbReference>
<feature type="domain" description="Niemann-Pick C1 N-terminal" evidence="8">
    <location>
        <begin position="1415"/>
        <end position="1644"/>
    </location>
</feature>
<evidence type="ECO:0000259" key="8">
    <source>
        <dbReference type="Pfam" id="PF16414"/>
    </source>
</evidence>
<reference evidence="10" key="1">
    <citation type="submission" date="2018-02" db="EMBL/GenBank/DDBJ databases">
        <authorList>
            <person name="Cohen D.B."/>
            <person name="Kent A.D."/>
        </authorList>
    </citation>
    <scope>NUCLEOTIDE SEQUENCE</scope>
</reference>
<dbReference type="Pfam" id="PF25557">
    <property type="entry name" value="GAUT_1"/>
    <property type="match status" value="1"/>
</dbReference>
<evidence type="ECO:0000259" key="9">
    <source>
        <dbReference type="Pfam" id="PF22314"/>
    </source>
</evidence>
<dbReference type="Pfam" id="PF16414">
    <property type="entry name" value="NPC1_N"/>
    <property type="match status" value="1"/>
</dbReference>
<dbReference type="FunFam" id="1.25.40.10:FF:000073">
    <property type="entry name" value="Pentatricopeptide repeat-containing protein chloroplastic"/>
    <property type="match status" value="1"/>
</dbReference>
<dbReference type="SUPFAM" id="SSF53448">
    <property type="entry name" value="Nucleotide-diphospho-sugar transferases"/>
    <property type="match status" value="1"/>
</dbReference>
<dbReference type="EMBL" id="OIVN01000781">
    <property type="protein sequence ID" value="SPC85495.1"/>
    <property type="molecule type" value="Genomic_DNA"/>
</dbReference>